<organism evidence="4 5">
    <name type="scientific">Marinobacterium lacunae</name>
    <dbReference type="NCBI Taxonomy" id="1232683"/>
    <lineage>
        <taxon>Bacteria</taxon>
        <taxon>Pseudomonadati</taxon>
        <taxon>Pseudomonadota</taxon>
        <taxon>Gammaproteobacteria</taxon>
        <taxon>Oceanospirillales</taxon>
        <taxon>Oceanospirillaceae</taxon>
        <taxon>Marinobacterium</taxon>
    </lineage>
</organism>
<comment type="caution">
    <text evidence="4">The sequence shown here is derived from an EMBL/GenBank/DDBJ whole genome shotgun (WGS) entry which is preliminary data.</text>
</comment>
<dbReference type="PROSITE" id="PS50110">
    <property type="entry name" value="RESPONSE_REGULATORY"/>
    <property type="match status" value="1"/>
</dbReference>
<name>A0A081G2F6_9GAMM</name>
<dbReference type="InterPro" id="IPR001789">
    <property type="entry name" value="Sig_transdc_resp-reg_receiver"/>
</dbReference>
<feature type="domain" description="Response regulatory" evidence="3">
    <location>
        <begin position="5"/>
        <end position="121"/>
    </location>
</feature>
<proteinExistence type="predicted"/>
<dbReference type="STRING" id="1232683.ADIMK_0663"/>
<protein>
    <submittedName>
        <fullName evidence="4">Twitching motility protein PilH</fullName>
    </submittedName>
</protein>
<dbReference type="Gene3D" id="3.40.50.2300">
    <property type="match status" value="1"/>
</dbReference>
<reference evidence="4 5" key="1">
    <citation type="submission" date="2014-04" db="EMBL/GenBank/DDBJ databases">
        <title>Marinobacterium kochiensis sp. nov., isolated from sediment sample collected from Kochi backwaters in Kerala, India.</title>
        <authorList>
            <person name="Singh A."/>
            <person name="Pinnaka A.K."/>
        </authorList>
    </citation>
    <scope>NUCLEOTIDE SEQUENCE [LARGE SCALE GENOMIC DNA]</scope>
    <source>
        <strain evidence="4 5">AK27</strain>
    </source>
</reference>
<dbReference type="Proteomes" id="UP000028252">
    <property type="component" value="Unassembled WGS sequence"/>
</dbReference>
<evidence type="ECO:0000256" key="2">
    <source>
        <dbReference type="PROSITE-ProRule" id="PRU00169"/>
    </source>
</evidence>
<dbReference type="PANTHER" id="PTHR44591:SF20">
    <property type="entry name" value="PROTEIN PILH"/>
    <property type="match status" value="1"/>
</dbReference>
<dbReference type="AlphaFoldDB" id="A0A081G2F6"/>
<dbReference type="eggNOG" id="COG0745">
    <property type="taxonomic scope" value="Bacteria"/>
</dbReference>
<dbReference type="SMART" id="SM00448">
    <property type="entry name" value="REC"/>
    <property type="match status" value="1"/>
</dbReference>
<feature type="modified residue" description="4-aspartylphosphate" evidence="2">
    <location>
        <position position="54"/>
    </location>
</feature>
<accession>A0A081G2F6</accession>
<dbReference type="RefSeq" id="WP_036183590.1">
    <property type="nucleotide sequence ID" value="NZ_JMQN01000013.1"/>
</dbReference>
<dbReference type="GO" id="GO:0000160">
    <property type="term" value="P:phosphorelay signal transduction system"/>
    <property type="evidence" value="ECO:0007669"/>
    <property type="project" value="InterPro"/>
</dbReference>
<dbReference type="InterPro" id="IPR011006">
    <property type="entry name" value="CheY-like_superfamily"/>
</dbReference>
<sequence length="121" mass="13182">MAVNKILVVEDDPVQQQRLRDILKSTGAQILAGSNGQEGVTLAENESPDLIFMDIVMPGMDGFSACRQITNNAKTKGIPVIIVSSKHQEADKVWAQLQGASAVIAKPYTDQEILDQVIRYS</sequence>
<dbReference type="EMBL" id="JMQN01000013">
    <property type="protein sequence ID" value="KEA64961.1"/>
    <property type="molecule type" value="Genomic_DNA"/>
</dbReference>
<dbReference type="OrthoDB" id="9800897at2"/>
<dbReference type="SUPFAM" id="SSF52172">
    <property type="entry name" value="CheY-like"/>
    <property type="match status" value="1"/>
</dbReference>
<dbReference type="PANTHER" id="PTHR44591">
    <property type="entry name" value="STRESS RESPONSE REGULATOR PROTEIN 1"/>
    <property type="match status" value="1"/>
</dbReference>
<keyword evidence="1 2" id="KW-0597">Phosphoprotein</keyword>
<evidence type="ECO:0000256" key="1">
    <source>
        <dbReference type="ARBA" id="ARBA00022553"/>
    </source>
</evidence>
<evidence type="ECO:0000259" key="3">
    <source>
        <dbReference type="PROSITE" id="PS50110"/>
    </source>
</evidence>
<keyword evidence="5" id="KW-1185">Reference proteome</keyword>
<evidence type="ECO:0000313" key="4">
    <source>
        <dbReference type="EMBL" id="KEA64961.1"/>
    </source>
</evidence>
<dbReference type="Pfam" id="PF00072">
    <property type="entry name" value="Response_reg"/>
    <property type="match status" value="1"/>
</dbReference>
<dbReference type="PATRIC" id="fig|1232683.4.peg.655"/>
<evidence type="ECO:0000313" key="5">
    <source>
        <dbReference type="Proteomes" id="UP000028252"/>
    </source>
</evidence>
<dbReference type="InterPro" id="IPR050595">
    <property type="entry name" value="Bact_response_regulator"/>
</dbReference>
<gene>
    <name evidence="4" type="ORF">ADIMK_0663</name>
</gene>